<name>A0AA87TGJ5_TREMD</name>
<keyword evidence="1" id="KW-0812">Transmembrane</keyword>
<dbReference type="AlphaFoldDB" id="A0AA87TGJ5"/>
<proteinExistence type="predicted"/>
<gene>
    <name evidence="2" type="ORF">HMPREF9195_01167</name>
</gene>
<sequence>MDNEKQYHLLIKARNFHYDNFNKWMTFFYVAVGAIFVGYYSIVEKTELNFEKIIILSIGLLVSIFWYWSCKGYYYWITNFIQLIQLYEEKMPPMNRVYFCMVNKASNNNYCNPVSGANISTSKITLLFSFIVTFSWSLLLTNKIIHINKLNIIWGKISILFYCISFVITYIILVLIPYLFLQSDISNYPELKNR</sequence>
<dbReference type="InterPro" id="IPR056918">
    <property type="entry name" value="8xMP"/>
</dbReference>
<keyword evidence="1" id="KW-1133">Transmembrane helix</keyword>
<feature type="transmembrane region" description="Helical" evidence="1">
    <location>
        <begin position="157"/>
        <end position="181"/>
    </location>
</feature>
<protein>
    <submittedName>
        <fullName evidence="2">Uncharacterized protein</fullName>
    </submittedName>
</protein>
<reference evidence="2 3" key="1">
    <citation type="submission" date="2013-04" db="EMBL/GenBank/DDBJ databases">
        <title>The Genome Sequence of Treponema medium ATCC 700293.</title>
        <authorList>
            <consortium name="The Broad Institute Genomics Platform"/>
            <person name="Earl A."/>
            <person name="Ward D."/>
            <person name="Feldgarden M."/>
            <person name="Gevers D."/>
            <person name="Leonetti C."/>
            <person name="Blanton J.M."/>
            <person name="Dewhirst F.E."/>
            <person name="Izard J."/>
            <person name="Walker B."/>
            <person name="Young S."/>
            <person name="Zeng Q."/>
            <person name="Gargeya S."/>
            <person name="Fitzgerald M."/>
            <person name="Haas B."/>
            <person name="Abouelleil A."/>
            <person name="Allen A.W."/>
            <person name="Alvarado L."/>
            <person name="Arachchi H.M."/>
            <person name="Berlin A.M."/>
            <person name="Chapman S.B."/>
            <person name="Gainer-Dewar J."/>
            <person name="Goldberg J."/>
            <person name="Griggs A."/>
            <person name="Gujja S."/>
            <person name="Hansen M."/>
            <person name="Howarth C."/>
            <person name="Imamovic A."/>
            <person name="Ireland A."/>
            <person name="Larimer J."/>
            <person name="McCowan C."/>
            <person name="Murphy C."/>
            <person name="Pearson M."/>
            <person name="Poon T.W."/>
            <person name="Priest M."/>
            <person name="Roberts A."/>
            <person name="Saif S."/>
            <person name="Shea T."/>
            <person name="Sisk P."/>
            <person name="Sykes S."/>
            <person name="Wortman J."/>
            <person name="Nusbaum C."/>
            <person name="Birren B."/>
        </authorList>
    </citation>
    <scope>NUCLEOTIDE SEQUENCE [LARGE SCALE GENOMIC DNA]</scope>
    <source>
        <strain evidence="2 3">ATCC 700293</strain>
    </source>
</reference>
<comment type="caution">
    <text evidence="2">The sequence shown here is derived from an EMBL/GenBank/DDBJ whole genome shotgun (WGS) entry which is preliminary data.</text>
</comment>
<dbReference type="Pfam" id="PF24838">
    <property type="entry name" value="8xMP"/>
    <property type="match status" value="1"/>
</dbReference>
<evidence type="ECO:0000313" key="2">
    <source>
        <dbReference type="EMBL" id="EPF28926.1"/>
    </source>
</evidence>
<feature type="transmembrane region" description="Helical" evidence="1">
    <location>
        <begin position="24"/>
        <end position="43"/>
    </location>
</feature>
<evidence type="ECO:0000313" key="3">
    <source>
        <dbReference type="Proteomes" id="UP000014634"/>
    </source>
</evidence>
<dbReference type="Proteomes" id="UP000014634">
    <property type="component" value="Unassembled WGS sequence"/>
</dbReference>
<dbReference type="EMBL" id="ATFE01000008">
    <property type="protein sequence ID" value="EPF28926.1"/>
    <property type="molecule type" value="Genomic_DNA"/>
</dbReference>
<feature type="transmembrane region" description="Helical" evidence="1">
    <location>
        <begin position="50"/>
        <end position="68"/>
    </location>
</feature>
<dbReference type="RefSeq" id="WP_016523121.1">
    <property type="nucleotide sequence ID" value="NZ_KE332517.1"/>
</dbReference>
<feature type="transmembrane region" description="Helical" evidence="1">
    <location>
        <begin position="124"/>
        <end position="145"/>
    </location>
</feature>
<keyword evidence="1" id="KW-0472">Membrane</keyword>
<organism evidence="2 3">
    <name type="scientific">Treponema medium ATCC 700293</name>
    <dbReference type="NCBI Taxonomy" id="1125700"/>
    <lineage>
        <taxon>Bacteria</taxon>
        <taxon>Pseudomonadati</taxon>
        <taxon>Spirochaetota</taxon>
        <taxon>Spirochaetia</taxon>
        <taxon>Spirochaetales</taxon>
        <taxon>Treponemataceae</taxon>
        <taxon>Treponema</taxon>
    </lineage>
</organism>
<evidence type="ECO:0000256" key="1">
    <source>
        <dbReference type="SAM" id="Phobius"/>
    </source>
</evidence>
<accession>A0AA87TGJ5</accession>